<dbReference type="EMBL" id="LCYC01000021">
    <property type="protein sequence ID" value="KWV77509.1"/>
    <property type="molecule type" value="Genomic_DNA"/>
</dbReference>
<evidence type="ECO:0000313" key="2">
    <source>
        <dbReference type="Proteomes" id="UP000063434"/>
    </source>
</evidence>
<reference evidence="1 2" key="1">
    <citation type="submission" date="2015-05" db="EMBL/GenBank/DDBJ databases">
        <title>A genomic and transcriptomic approach to investigate the blue pigment phenotype in Pseudomonas fluorescens.</title>
        <authorList>
            <person name="Andreani N.A."/>
            <person name="Cardazzo B."/>
        </authorList>
    </citation>
    <scope>NUCLEOTIDE SEQUENCE [LARGE SCALE GENOMIC DNA]</scope>
    <source>
        <strain evidence="1 2">Ps_40</strain>
    </source>
</reference>
<accession>A0A109KY37</accession>
<dbReference type="Proteomes" id="UP000063434">
    <property type="component" value="Unassembled WGS sequence"/>
</dbReference>
<comment type="caution">
    <text evidence="1">The sequence shown here is derived from an EMBL/GenBank/DDBJ whole genome shotgun (WGS) entry which is preliminary data.</text>
</comment>
<name>A0A109KY37_PSEFL</name>
<protein>
    <submittedName>
        <fullName evidence="1">Uncharacterized protein</fullName>
    </submittedName>
</protein>
<gene>
    <name evidence="1" type="ORF">PFL603g_01814</name>
</gene>
<dbReference type="PATRIC" id="fig|294.195.peg.1922"/>
<dbReference type="AlphaFoldDB" id="A0A109KY37"/>
<organism evidence="1 2">
    <name type="scientific">Pseudomonas fluorescens</name>
    <dbReference type="NCBI Taxonomy" id="294"/>
    <lineage>
        <taxon>Bacteria</taxon>
        <taxon>Pseudomonadati</taxon>
        <taxon>Pseudomonadota</taxon>
        <taxon>Gammaproteobacteria</taxon>
        <taxon>Pseudomonadales</taxon>
        <taxon>Pseudomonadaceae</taxon>
        <taxon>Pseudomonas</taxon>
    </lineage>
</organism>
<evidence type="ECO:0000313" key="1">
    <source>
        <dbReference type="EMBL" id="KWV77509.1"/>
    </source>
</evidence>
<proteinExistence type="predicted"/>
<sequence>MAGSTQLPDNHVIALKPAPNTVGASLLAKNLNDNARFLNKRGTYGFLASKLAPTCGRGAAA</sequence>